<evidence type="ECO:0000313" key="1">
    <source>
        <dbReference type="EMBL" id="EFN57543.1"/>
    </source>
</evidence>
<dbReference type="Proteomes" id="UP000008141">
    <property type="component" value="Unassembled WGS sequence"/>
</dbReference>
<reference evidence="1 2" key="1">
    <citation type="journal article" date="2010" name="Plant Cell">
        <title>The Chlorella variabilis NC64A genome reveals adaptation to photosymbiosis, coevolution with viruses, and cryptic sex.</title>
        <authorList>
            <person name="Blanc G."/>
            <person name="Duncan G."/>
            <person name="Agarkova I."/>
            <person name="Borodovsky M."/>
            <person name="Gurnon J."/>
            <person name="Kuo A."/>
            <person name="Lindquist E."/>
            <person name="Lucas S."/>
            <person name="Pangilinan J."/>
            <person name="Polle J."/>
            <person name="Salamov A."/>
            <person name="Terry A."/>
            <person name="Yamada T."/>
            <person name="Dunigan D.D."/>
            <person name="Grigoriev I.V."/>
            <person name="Claverie J.M."/>
            <person name="Van Etten J.L."/>
        </authorList>
    </citation>
    <scope>NUCLEOTIDE SEQUENCE [LARGE SCALE GENOMIC DNA]</scope>
    <source>
        <strain evidence="1 2">NC64A</strain>
    </source>
</reference>
<dbReference type="KEGG" id="cvr:CHLNCDRAFT_143173"/>
<dbReference type="OrthoDB" id="18975at2759"/>
<dbReference type="eggNOG" id="ENOG502QSMU">
    <property type="taxonomic scope" value="Eukaryota"/>
</dbReference>
<dbReference type="STRING" id="554065.E1Z9M3"/>
<dbReference type="InParanoid" id="E1Z9M3"/>
<dbReference type="EMBL" id="GL433839">
    <property type="protein sequence ID" value="EFN57543.1"/>
    <property type="molecule type" value="Genomic_DNA"/>
</dbReference>
<sequence>MSAPRQREAQQQRLGLWDAVFSGDVKTAAAAVAALAASRAAPPGPSHVAALLGLAQPGSPTVVLLPTLTLLSRWARQQSLQPAAARQPDLLHGAAAAAQDLLANRLAAASAEQARVAAACLLLLGSVGPAATEEGEAEALAHAVGAALVGGRLVKPEAATAADAMAAVGSLLPCLLGKPAAACRLLSALLQWLGDWAPAETGCLAVDCLAPAYGMMRGAATAVLGRTQPAAAVSGLLRPAYAVLKSAATAVADNAGGQVLQQPVVTQASVATLAAGGLVEALLRSAAGFPEAAALAAEAEACIVETCSAAAAAESLAESALLRDACSLAAAQLVGAVRRPALLASPGIVRCQAQSLLHSALSLAPLCHAAEVQLPPSQASQLVQRQLGCGLVQHAGGMASGLSAQLGQMDAGMLQWVVQQVQAAARQAHQHYRGYSLVPPQGWLAAIDAAAVRLLLDKLFLTCLVLLVAALEAGPVPSAANAAPAATAGRAQRAGAAAVVLADLQFCRLSFPPQYAVLLKAALAELPDNPAAAASLAACLPCYAELAGPCATRGRQAAWLVDGAAAAKVQFVMSVLTSCCPVLPRSKLEERLAPVAFLYLLHPHPATATSAHNLLCALLMAAAEERRPPLAAYYVQRSLEGCPGATPLPQLAQGLATVMEALPVRSPVALLCLQQVLDKCWELAAWGDPSAPELAAIAAQQLLIIDHLLLDEAMAAFDRLLHPARSLGATAGTTASPLPSAAPAAAVLRREVLAAVRRSDDCLRKPVLASWLLSASANL</sequence>
<dbReference type="AlphaFoldDB" id="E1Z9M3"/>
<accession>E1Z9M3</accession>
<evidence type="ECO:0000313" key="2">
    <source>
        <dbReference type="Proteomes" id="UP000008141"/>
    </source>
</evidence>
<protein>
    <submittedName>
        <fullName evidence="1">Uncharacterized protein</fullName>
    </submittedName>
</protein>
<keyword evidence="2" id="KW-1185">Reference proteome</keyword>
<proteinExistence type="predicted"/>
<name>E1Z9M3_CHLVA</name>
<organism evidence="2">
    <name type="scientific">Chlorella variabilis</name>
    <name type="common">Green alga</name>
    <dbReference type="NCBI Taxonomy" id="554065"/>
    <lineage>
        <taxon>Eukaryota</taxon>
        <taxon>Viridiplantae</taxon>
        <taxon>Chlorophyta</taxon>
        <taxon>core chlorophytes</taxon>
        <taxon>Trebouxiophyceae</taxon>
        <taxon>Chlorellales</taxon>
        <taxon>Chlorellaceae</taxon>
        <taxon>Chlorella clade</taxon>
        <taxon>Chlorella</taxon>
    </lineage>
</organism>
<dbReference type="PANTHER" id="PTHR36337">
    <property type="entry name" value="OBSCURIN-LIKE PROTEIN"/>
    <property type="match status" value="1"/>
</dbReference>
<dbReference type="OMA" id="IVETCSA"/>
<dbReference type="RefSeq" id="XP_005849645.1">
    <property type="nucleotide sequence ID" value="XM_005849583.1"/>
</dbReference>
<gene>
    <name evidence="1" type="ORF">CHLNCDRAFT_143173</name>
</gene>
<dbReference type="GeneID" id="17357155"/>
<dbReference type="PANTHER" id="PTHR36337:SF1">
    <property type="entry name" value="OBSCURIN-LIKE PROTEIN"/>
    <property type="match status" value="1"/>
</dbReference>